<reference evidence="2 3" key="1">
    <citation type="submission" date="2019-05" db="EMBL/GenBank/DDBJ databases">
        <title>Another draft genome of Portunus trituberculatus and its Hox gene families provides insights of decapod evolution.</title>
        <authorList>
            <person name="Jeong J.-H."/>
            <person name="Song I."/>
            <person name="Kim S."/>
            <person name="Choi T."/>
            <person name="Kim D."/>
            <person name="Ryu S."/>
            <person name="Kim W."/>
        </authorList>
    </citation>
    <scope>NUCLEOTIDE SEQUENCE [LARGE SCALE GENOMIC DNA]</scope>
    <source>
        <tissue evidence="2">Muscle</tissue>
    </source>
</reference>
<feature type="compositionally biased region" description="Basic and acidic residues" evidence="1">
    <location>
        <begin position="71"/>
        <end position="80"/>
    </location>
</feature>
<dbReference type="EMBL" id="VSRR010132405">
    <property type="protein sequence ID" value="MPD02638.1"/>
    <property type="molecule type" value="Genomic_DNA"/>
</dbReference>
<evidence type="ECO:0000256" key="1">
    <source>
        <dbReference type="SAM" id="MobiDB-lite"/>
    </source>
</evidence>
<evidence type="ECO:0000313" key="2">
    <source>
        <dbReference type="EMBL" id="MPD02638.1"/>
    </source>
</evidence>
<feature type="compositionally biased region" description="Polar residues" evidence="1">
    <location>
        <begin position="57"/>
        <end position="67"/>
    </location>
</feature>
<evidence type="ECO:0000313" key="3">
    <source>
        <dbReference type="Proteomes" id="UP000324222"/>
    </source>
</evidence>
<organism evidence="2 3">
    <name type="scientific">Portunus trituberculatus</name>
    <name type="common">Swimming crab</name>
    <name type="synonym">Neptunus trituberculatus</name>
    <dbReference type="NCBI Taxonomy" id="210409"/>
    <lineage>
        <taxon>Eukaryota</taxon>
        <taxon>Metazoa</taxon>
        <taxon>Ecdysozoa</taxon>
        <taxon>Arthropoda</taxon>
        <taxon>Crustacea</taxon>
        <taxon>Multicrustacea</taxon>
        <taxon>Malacostraca</taxon>
        <taxon>Eumalacostraca</taxon>
        <taxon>Eucarida</taxon>
        <taxon>Decapoda</taxon>
        <taxon>Pleocyemata</taxon>
        <taxon>Brachyura</taxon>
        <taxon>Eubrachyura</taxon>
        <taxon>Portunoidea</taxon>
        <taxon>Portunidae</taxon>
        <taxon>Portuninae</taxon>
        <taxon>Portunus</taxon>
    </lineage>
</organism>
<gene>
    <name evidence="2" type="ORF">E2C01_098234</name>
</gene>
<dbReference type="AlphaFoldDB" id="A0A5B7KBL8"/>
<name>A0A5B7KBL8_PORTR</name>
<keyword evidence="3" id="KW-1185">Reference proteome</keyword>
<sequence>MKSSHREVEIQKQAVSSCYIPSNTSVPPLDSFFSPILFTNPSVSLTLLYPTPAPLSLHSSSDTTPVSHSGAWEERLSRYW</sequence>
<comment type="caution">
    <text evidence="2">The sequence shown here is derived from an EMBL/GenBank/DDBJ whole genome shotgun (WGS) entry which is preliminary data.</text>
</comment>
<accession>A0A5B7KBL8</accession>
<protein>
    <submittedName>
        <fullName evidence="2">Uncharacterized protein</fullName>
    </submittedName>
</protein>
<dbReference type="Proteomes" id="UP000324222">
    <property type="component" value="Unassembled WGS sequence"/>
</dbReference>
<proteinExistence type="predicted"/>
<feature type="region of interest" description="Disordered" evidence="1">
    <location>
        <begin position="57"/>
        <end position="80"/>
    </location>
</feature>